<evidence type="ECO:0000313" key="2">
    <source>
        <dbReference type="Proteomes" id="UP001152658"/>
    </source>
</evidence>
<proteinExistence type="predicted"/>
<evidence type="ECO:0000313" key="1">
    <source>
        <dbReference type="EMBL" id="CAH8194958.1"/>
    </source>
</evidence>
<reference evidence="1" key="1">
    <citation type="submission" date="2022-06" db="EMBL/GenBank/DDBJ databases">
        <authorList>
            <person name="Goudenege D."/>
            <person name="Le Roux F."/>
        </authorList>
    </citation>
    <scope>NUCLEOTIDE SEQUENCE</scope>
    <source>
        <strain evidence="1">12-063</strain>
    </source>
</reference>
<protein>
    <submittedName>
        <fullName evidence="1">Uncharacterized protein</fullName>
    </submittedName>
</protein>
<gene>
    <name evidence="1" type="ORF">VAE063_1000520</name>
</gene>
<dbReference type="EMBL" id="CALYLK010000001">
    <property type="protein sequence ID" value="CAH8194958.1"/>
    <property type="molecule type" value="Genomic_DNA"/>
</dbReference>
<accession>A0ABM9FIM0</accession>
<sequence length="39" mass="4359">MRIKPGYGDDIILQPKPQEFAIDHNSLIGGVDVRLLLLL</sequence>
<keyword evidence="2" id="KW-1185">Reference proteome</keyword>
<dbReference type="Proteomes" id="UP001152658">
    <property type="component" value="Unassembled WGS sequence"/>
</dbReference>
<name>A0ABM9FIM0_9VIBR</name>
<organism evidence="1 2">
    <name type="scientific">Vibrio aestuarianus</name>
    <dbReference type="NCBI Taxonomy" id="28171"/>
    <lineage>
        <taxon>Bacteria</taxon>
        <taxon>Pseudomonadati</taxon>
        <taxon>Pseudomonadota</taxon>
        <taxon>Gammaproteobacteria</taxon>
        <taxon>Vibrionales</taxon>
        <taxon>Vibrionaceae</taxon>
        <taxon>Vibrio</taxon>
    </lineage>
</organism>
<comment type="caution">
    <text evidence="1">The sequence shown here is derived from an EMBL/GenBank/DDBJ whole genome shotgun (WGS) entry which is preliminary data.</text>
</comment>